<accession>A0AAE0LFJ3</accession>
<dbReference type="EMBL" id="LGRX02003107">
    <property type="protein sequence ID" value="KAK3282904.1"/>
    <property type="molecule type" value="Genomic_DNA"/>
</dbReference>
<keyword evidence="8" id="KW-1133">Transmembrane helix</keyword>
<feature type="transmembrane region" description="Helical" evidence="8">
    <location>
        <begin position="222"/>
        <end position="242"/>
    </location>
</feature>
<keyword evidence="6" id="KW-0482">Metalloprotease</keyword>
<evidence type="ECO:0000256" key="1">
    <source>
        <dbReference type="ARBA" id="ARBA00001947"/>
    </source>
</evidence>
<dbReference type="GO" id="GO:0006508">
    <property type="term" value="P:proteolysis"/>
    <property type="evidence" value="ECO:0007669"/>
    <property type="project" value="UniProtKB-KW"/>
</dbReference>
<comment type="caution">
    <text evidence="9">The sequence shown here is derived from an EMBL/GenBank/DDBJ whole genome shotgun (WGS) entry which is preliminary data.</text>
</comment>
<feature type="transmembrane region" description="Helical" evidence="8">
    <location>
        <begin position="282"/>
        <end position="302"/>
    </location>
</feature>
<feature type="transmembrane region" description="Helical" evidence="8">
    <location>
        <begin position="314"/>
        <end position="341"/>
    </location>
</feature>
<feature type="transmembrane region" description="Helical" evidence="8">
    <location>
        <begin position="721"/>
        <end position="744"/>
    </location>
</feature>
<keyword evidence="5" id="KW-0862">Zinc</keyword>
<reference evidence="9 10" key="1">
    <citation type="journal article" date="2015" name="Genome Biol. Evol.">
        <title>Comparative Genomics of a Bacterivorous Green Alga Reveals Evolutionary Causalities and Consequences of Phago-Mixotrophic Mode of Nutrition.</title>
        <authorList>
            <person name="Burns J.A."/>
            <person name="Paasch A."/>
            <person name="Narechania A."/>
            <person name="Kim E."/>
        </authorList>
    </citation>
    <scope>NUCLEOTIDE SEQUENCE [LARGE SCALE GENOMIC DNA]</scope>
    <source>
        <strain evidence="9 10">PLY_AMNH</strain>
    </source>
</reference>
<gene>
    <name evidence="9" type="ORF">CYMTET_9375</name>
</gene>
<keyword evidence="4" id="KW-0378">Hydrolase</keyword>
<dbReference type="Proteomes" id="UP001190700">
    <property type="component" value="Unassembled WGS sequence"/>
</dbReference>
<dbReference type="CDD" id="cd06160">
    <property type="entry name" value="S2P-M50_like_2"/>
    <property type="match status" value="1"/>
</dbReference>
<proteinExistence type="inferred from homology"/>
<keyword evidence="3" id="KW-0645">Protease</keyword>
<dbReference type="AlphaFoldDB" id="A0AAE0LFJ3"/>
<feature type="compositionally biased region" description="Basic and acidic residues" evidence="7">
    <location>
        <begin position="695"/>
        <end position="709"/>
    </location>
</feature>
<evidence type="ECO:0000256" key="4">
    <source>
        <dbReference type="ARBA" id="ARBA00022801"/>
    </source>
</evidence>
<evidence type="ECO:0000256" key="5">
    <source>
        <dbReference type="ARBA" id="ARBA00022833"/>
    </source>
</evidence>
<comment type="similarity">
    <text evidence="2">Belongs to the peptidase M50B family.</text>
</comment>
<feature type="region of interest" description="Disordered" evidence="7">
    <location>
        <begin position="663"/>
        <end position="709"/>
    </location>
</feature>
<dbReference type="PANTHER" id="PTHR39188">
    <property type="entry name" value="MEMBRANE-ASSOCIATED ZINC METALLOPROTEASE M50B"/>
    <property type="match status" value="1"/>
</dbReference>
<feature type="transmembrane region" description="Helical" evidence="8">
    <location>
        <begin position="191"/>
        <end position="210"/>
    </location>
</feature>
<evidence type="ECO:0000313" key="10">
    <source>
        <dbReference type="Proteomes" id="UP001190700"/>
    </source>
</evidence>
<dbReference type="GO" id="GO:0008237">
    <property type="term" value="F:metallopeptidase activity"/>
    <property type="evidence" value="ECO:0007669"/>
    <property type="project" value="UniProtKB-KW"/>
</dbReference>
<feature type="transmembrane region" description="Helical" evidence="8">
    <location>
        <begin position="254"/>
        <end position="275"/>
    </location>
</feature>
<evidence type="ECO:0000256" key="3">
    <source>
        <dbReference type="ARBA" id="ARBA00022670"/>
    </source>
</evidence>
<name>A0AAE0LFJ3_9CHLO</name>
<feature type="compositionally biased region" description="Basic and acidic residues" evidence="7">
    <location>
        <begin position="663"/>
        <end position="678"/>
    </location>
</feature>
<comment type="cofactor">
    <cofactor evidence="1">
        <name>Zn(2+)</name>
        <dbReference type="ChEBI" id="CHEBI:29105"/>
    </cofactor>
</comment>
<evidence type="ECO:0000256" key="6">
    <source>
        <dbReference type="ARBA" id="ARBA00023049"/>
    </source>
</evidence>
<evidence type="ECO:0000313" key="9">
    <source>
        <dbReference type="EMBL" id="KAK3282904.1"/>
    </source>
</evidence>
<feature type="transmembrane region" description="Helical" evidence="8">
    <location>
        <begin position="152"/>
        <end position="171"/>
    </location>
</feature>
<keyword evidence="8" id="KW-0812">Transmembrane</keyword>
<keyword evidence="8" id="KW-0472">Membrane</keyword>
<keyword evidence="10" id="KW-1185">Reference proteome</keyword>
<evidence type="ECO:0000256" key="8">
    <source>
        <dbReference type="SAM" id="Phobius"/>
    </source>
</evidence>
<sequence length="745" mass="81462">MLRQLHRLLDFQSLACSGNLRSCGARLWEACPPNICAQTLQANQRCRLLCRSSQQPATRAASDVQLYPRLAYLQTGGVVAGRNGPGLPRQATQLLHTSSGHDATSSRTIFHAKFPMPHHSSPAFHSVRALSSPRRTHELEDTNSRPRRFSRLYGALGGAALLATGKLKYMFVALKLTKMMPLASMMFSSLVYSWIFGWPYAVGMVTQMCIHESGHAAMMRYYGIDFSPMVFIPGFGAMITMRDMPQDAYKAANIALAGPLAGAMAATALTGVGFLTDSQMCFALADFGYMVNLFNLLPIGSLDGGRVAGAVSKWTLVGGLAAGSGLLLSGIVSNPIFYLVMLMGSYTTYTRFTGEVVASGFYNIPAARKAQLSVMYIGLSAKVALAAADRTRGNAVLQSSWDTDVVKRVAKDTLGTKASSFSGSEPHRQLLWDSLVTALEASFVNKDTANEDIFDLVDVTKEVHPIFNDILLRALVSLTTPHSPTRRWVDASARVSPRDGKRALLEITKRLLPPGHRPLRHHEELLSISFGSCVDPEPLVAQFDECLKAIAASGAGALDDEAAKRQLLAALDTEFYKEVITPLRLDTELAKVSIEEVYTHILEVWWCANPNGPPTRPKAAAPIPTHTPLGLAYAGGEPSDVLDFLEEFARVIGEATALLASLRQDERDVSRDTPPPRRDSHRPHGGGGVRFPPSKWRDERNRRTDGKFHGRDRRVGWKHRFAVMARTGFPVILMMAQRLAVAMFG</sequence>
<organism evidence="9 10">
    <name type="scientific">Cymbomonas tetramitiformis</name>
    <dbReference type="NCBI Taxonomy" id="36881"/>
    <lineage>
        <taxon>Eukaryota</taxon>
        <taxon>Viridiplantae</taxon>
        <taxon>Chlorophyta</taxon>
        <taxon>Pyramimonadophyceae</taxon>
        <taxon>Pyramimonadales</taxon>
        <taxon>Pyramimonadaceae</taxon>
        <taxon>Cymbomonas</taxon>
    </lineage>
</organism>
<dbReference type="PANTHER" id="PTHR39188:SF3">
    <property type="entry name" value="STAGE IV SPORULATION PROTEIN FB"/>
    <property type="match status" value="1"/>
</dbReference>
<protein>
    <submittedName>
        <fullName evidence="9">Uncharacterized protein</fullName>
    </submittedName>
</protein>
<evidence type="ECO:0000256" key="7">
    <source>
        <dbReference type="SAM" id="MobiDB-lite"/>
    </source>
</evidence>
<evidence type="ECO:0000256" key="2">
    <source>
        <dbReference type="ARBA" id="ARBA00007931"/>
    </source>
</evidence>